<dbReference type="eggNOG" id="ENOG502RBMJ">
    <property type="taxonomic scope" value="Eukaryota"/>
</dbReference>
<proteinExistence type="predicted"/>
<dbReference type="KEGG" id="cci:CC1G_00070"/>
<feature type="compositionally biased region" description="Basic and acidic residues" evidence="1">
    <location>
        <begin position="156"/>
        <end position="174"/>
    </location>
</feature>
<dbReference type="OrthoDB" id="3051265at2759"/>
<dbReference type="EMBL" id="AACS02000005">
    <property type="protein sequence ID" value="EAU84551.2"/>
    <property type="molecule type" value="Genomic_DNA"/>
</dbReference>
<evidence type="ECO:0000313" key="2">
    <source>
        <dbReference type="EMBL" id="EAU84551.2"/>
    </source>
</evidence>
<accession>A8NWM7</accession>
<comment type="caution">
    <text evidence="2">The sequence shown here is derived from an EMBL/GenBank/DDBJ whole genome shotgun (WGS) entry which is preliminary data.</text>
</comment>
<dbReference type="VEuPathDB" id="FungiDB:CC1G_00070"/>
<organism evidence="2 3">
    <name type="scientific">Coprinopsis cinerea (strain Okayama-7 / 130 / ATCC MYA-4618 / FGSC 9003)</name>
    <name type="common">Inky cap fungus</name>
    <name type="synonym">Hormographiella aspergillata</name>
    <dbReference type="NCBI Taxonomy" id="240176"/>
    <lineage>
        <taxon>Eukaryota</taxon>
        <taxon>Fungi</taxon>
        <taxon>Dikarya</taxon>
        <taxon>Basidiomycota</taxon>
        <taxon>Agaricomycotina</taxon>
        <taxon>Agaricomycetes</taxon>
        <taxon>Agaricomycetidae</taxon>
        <taxon>Agaricales</taxon>
        <taxon>Agaricineae</taxon>
        <taxon>Psathyrellaceae</taxon>
        <taxon>Coprinopsis</taxon>
    </lineage>
</organism>
<dbReference type="RefSeq" id="XP_001836934.2">
    <property type="nucleotide sequence ID" value="XM_001836882.2"/>
</dbReference>
<reference evidence="2 3" key="1">
    <citation type="journal article" date="2010" name="Proc. Natl. Acad. Sci. U.S.A.">
        <title>Insights into evolution of multicellular fungi from the assembled chromosomes of the mushroom Coprinopsis cinerea (Coprinus cinereus).</title>
        <authorList>
            <person name="Stajich J.E."/>
            <person name="Wilke S.K."/>
            <person name="Ahren D."/>
            <person name="Au C.H."/>
            <person name="Birren B.W."/>
            <person name="Borodovsky M."/>
            <person name="Burns C."/>
            <person name="Canback B."/>
            <person name="Casselton L.A."/>
            <person name="Cheng C.K."/>
            <person name="Deng J."/>
            <person name="Dietrich F.S."/>
            <person name="Fargo D.C."/>
            <person name="Farman M.L."/>
            <person name="Gathman A.C."/>
            <person name="Goldberg J."/>
            <person name="Guigo R."/>
            <person name="Hoegger P.J."/>
            <person name="Hooker J.B."/>
            <person name="Huggins A."/>
            <person name="James T.Y."/>
            <person name="Kamada T."/>
            <person name="Kilaru S."/>
            <person name="Kodira C."/>
            <person name="Kues U."/>
            <person name="Kupfer D."/>
            <person name="Kwan H.S."/>
            <person name="Lomsadze A."/>
            <person name="Li W."/>
            <person name="Lilly W.W."/>
            <person name="Ma L.J."/>
            <person name="Mackey A.J."/>
            <person name="Manning G."/>
            <person name="Martin F."/>
            <person name="Muraguchi H."/>
            <person name="Natvig D.O."/>
            <person name="Palmerini H."/>
            <person name="Ramesh M.A."/>
            <person name="Rehmeyer C.J."/>
            <person name="Roe B.A."/>
            <person name="Shenoy N."/>
            <person name="Stanke M."/>
            <person name="Ter-Hovhannisyan V."/>
            <person name="Tunlid A."/>
            <person name="Velagapudi R."/>
            <person name="Vision T.J."/>
            <person name="Zeng Q."/>
            <person name="Zolan M.E."/>
            <person name="Pukkila P.J."/>
        </authorList>
    </citation>
    <scope>NUCLEOTIDE SEQUENCE [LARGE SCALE GENOMIC DNA]</scope>
    <source>
        <strain evidence="3">Okayama-7 / 130 / ATCC MYA-4618 / FGSC 9003</strain>
    </source>
</reference>
<feature type="compositionally biased region" description="Polar residues" evidence="1">
    <location>
        <begin position="23"/>
        <end position="41"/>
    </location>
</feature>
<sequence length="255" mass="27917">MARSQADNLQYLAHSANALSPRPDSTASRISTTNTAGTVSTAPAGPSQERGAMYSPRVEPPSMTSASAPRACERCVRTNKTCRGPVGARCEHCKRLKQRCSNASGSSRGKHAAARRNDANANETGATDSAQDPSPTPLRTSNADSYSRPVGPSMKRKMDDREDTPSDERSFSRDESDEENDYGHQIPAKLNKRRRSQTNGSMIASRVLRYVAQIEEARKRLDVAYNTEMKKLDHIIAALTKDMSDLREDARDAST</sequence>
<dbReference type="HOGENOM" id="CLU_1089964_0_0_1"/>
<protein>
    <recommendedName>
        <fullName evidence="4">Zn(2)-C6 fungal-type domain-containing protein</fullName>
    </recommendedName>
</protein>
<name>A8NWM7_COPC7</name>
<evidence type="ECO:0000313" key="3">
    <source>
        <dbReference type="Proteomes" id="UP000001861"/>
    </source>
</evidence>
<gene>
    <name evidence="2" type="ORF">CC1G_00070</name>
</gene>
<dbReference type="Proteomes" id="UP000001861">
    <property type="component" value="Unassembled WGS sequence"/>
</dbReference>
<keyword evidence="3" id="KW-1185">Reference proteome</keyword>
<dbReference type="GeneID" id="6013488"/>
<evidence type="ECO:0000256" key="1">
    <source>
        <dbReference type="SAM" id="MobiDB-lite"/>
    </source>
</evidence>
<evidence type="ECO:0008006" key="4">
    <source>
        <dbReference type="Google" id="ProtNLM"/>
    </source>
</evidence>
<feature type="region of interest" description="Disordered" evidence="1">
    <location>
        <begin position="98"/>
        <end position="197"/>
    </location>
</feature>
<feature type="region of interest" description="Disordered" evidence="1">
    <location>
        <begin position="13"/>
        <end position="70"/>
    </location>
</feature>
<dbReference type="OMA" id="INRANIM"/>
<dbReference type="InParanoid" id="A8NWM7"/>
<dbReference type="AlphaFoldDB" id="A8NWM7"/>
<feature type="compositionally biased region" description="Polar residues" evidence="1">
    <location>
        <begin position="123"/>
        <end position="145"/>
    </location>
</feature>